<gene>
    <name evidence="1" type="ORF">CVT26_007006</name>
</gene>
<protein>
    <recommendedName>
        <fullName evidence="3">F-box domain-containing protein</fullName>
    </recommendedName>
</protein>
<dbReference type="OrthoDB" id="3232239at2759"/>
<reference evidence="1 2" key="1">
    <citation type="journal article" date="2018" name="Evol. Lett.">
        <title>Horizontal gene cluster transfer increased hallucinogenic mushroom diversity.</title>
        <authorList>
            <person name="Reynolds H.T."/>
            <person name="Vijayakumar V."/>
            <person name="Gluck-Thaler E."/>
            <person name="Korotkin H.B."/>
            <person name="Matheny P.B."/>
            <person name="Slot J.C."/>
        </authorList>
    </citation>
    <scope>NUCLEOTIDE SEQUENCE [LARGE SCALE GENOMIC DNA]</scope>
    <source>
        <strain evidence="1 2">SRW20</strain>
    </source>
</reference>
<evidence type="ECO:0000313" key="1">
    <source>
        <dbReference type="EMBL" id="PPQ71883.1"/>
    </source>
</evidence>
<comment type="caution">
    <text evidence="1">The sequence shown here is derived from an EMBL/GenBank/DDBJ whole genome shotgun (WGS) entry which is preliminary data.</text>
</comment>
<sequence length="384" mass="43625">MSVVIPPEICGIICQDPIIERYDLLTLCSVTRSFRAEAERILYASVSVRGVRQINAFCIALARRPHLAEHLKRLALYMPPLTGLQVDDLSRVMHALHLSANLKELSVLQDIVSDDDTRLDGFYTDKPSEAVHRWILEGHAFRLEKFTNSYFHPPLLLDFLKEQSSIQTLALRSKGNAEICDAELPHLANLDSSAAVLQEFSVPSWHRRNIQRLQIDCERSTDVEELATFVALTQFTDTLKSLSIQRTEGTNGLDIAVLTACVAAQLPDLRYLRIMDYTTRSEVYYVPFLPFPVRFTQIRTLIFRLPTGPHEDGGRDMETCSFIELRTAEGRRGAAERIMKTLPTLTRFVLIGDPIHEFVRDLDSGTISDRNLEAIDDDEWLLVE</sequence>
<proteinExistence type="predicted"/>
<organism evidence="1 2">
    <name type="scientific">Gymnopilus dilepis</name>
    <dbReference type="NCBI Taxonomy" id="231916"/>
    <lineage>
        <taxon>Eukaryota</taxon>
        <taxon>Fungi</taxon>
        <taxon>Dikarya</taxon>
        <taxon>Basidiomycota</taxon>
        <taxon>Agaricomycotina</taxon>
        <taxon>Agaricomycetes</taxon>
        <taxon>Agaricomycetidae</taxon>
        <taxon>Agaricales</taxon>
        <taxon>Agaricineae</taxon>
        <taxon>Hymenogastraceae</taxon>
        <taxon>Gymnopilus</taxon>
    </lineage>
</organism>
<dbReference type="Proteomes" id="UP000284706">
    <property type="component" value="Unassembled WGS sequence"/>
</dbReference>
<dbReference type="EMBL" id="NHYE01005483">
    <property type="protein sequence ID" value="PPQ71883.1"/>
    <property type="molecule type" value="Genomic_DNA"/>
</dbReference>
<keyword evidence="2" id="KW-1185">Reference proteome</keyword>
<evidence type="ECO:0008006" key="3">
    <source>
        <dbReference type="Google" id="ProtNLM"/>
    </source>
</evidence>
<dbReference type="InParanoid" id="A0A409W082"/>
<accession>A0A409W082</accession>
<name>A0A409W082_9AGAR</name>
<evidence type="ECO:0000313" key="2">
    <source>
        <dbReference type="Proteomes" id="UP000284706"/>
    </source>
</evidence>
<dbReference type="AlphaFoldDB" id="A0A409W082"/>